<evidence type="ECO:0000256" key="2">
    <source>
        <dbReference type="ARBA" id="ARBA00005992"/>
    </source>
</evidence>
<dbReference type="Proteomes" id="UP000606730">
    <property type="component" value="Unassembled WGS sequence"/>
</dbReference>
<feature type="active site" description="Proton donor/acceptor" evidence="7">
    <location>
        <position position="128"/>
    </location>
</feature>
<evidence type="ECO:0000313" key="10">
    <source>
        <dbReference type="Proteomes" id="UP000606730"/>
    </source>
</evidence>
<comment type="pathway">
    <text evidence="1 7">Cell wall biogenesis; peptidoglycan biosynthesis.</text>
</comment>
<dbReference type="GO" id="GO:0008360">
    <property type="term" value="P:regulation of cell shape"/>
    <property type="evidence" value="ECO:0007669"/>
    <property type="project" value="UniProtKB-UniRule"/>
</dbReference>
<evidence type="ECO:0000256" key="6">
    <source>
        <dbReference type="ARBA" id="ARBA00023316"/>
    </source>
</evidence>
<sequence>MTPDDLVLTPRGLRFRGQYFPCSIGRGGILTDKREGDGATPVGRHQIVGVYFRPDRIPAPVPWATPIGPNDLWSDDPAAPEYNHHVRAPYAPSHEALRRSDPLYDLVLITDWNWPDATPGKGSAIFLHQWRRPGYPTEGCVAFRRDHLFWIARNLLPDSHLIVRG</sequence>
<keyword evidence="4 7" id="KW-0133">Cell shape</keyword>
<dbReference type="PANTHER" id="PTHR38589:SF1">
    <property type="entry name" value="BLR0621 PROTEIN"/>
    <property type="match status" value="1"/>
</dbReference>
<feature type="active site" description="Nucleophile" evidence="7">
    <location>
        <position position="140"/>
    </location>
</feature>
<dbReference type="OrthoDB" id="9804204at2"/>
<dbReference type="EMBL" id="BMKN01000002">
    <property type="protein sequence ID" value="GGE56504.1"/>
    <property type="molecule type" value="Genomic_DNA"/>
</dbReference>
<organism evidence="9 10">
    <name type="scientific">Actibacterium pelagium</name>
    <dbReference type="NCBI Taxonomy" id="2029103"/>
    <lineage>
        <taxon>Bacteria</taxon>
        <taxon>Pseudomonadati</taxon>
        <taxon>Pseudomonadota</taxon>
        <taxon>Alphaproteobacteria</taxon>
        <taxon>Rhodobacterales</taxon>
        <taxon>Roseobacteraceae</taxon>
        <taxon>Actibacterium</taxon>
    </lineage>
</organism>
<dbReference type="AlphaFoldDB" id="A0A917EKV3"/>
<gene>
    <name evidence="9" type="ORF">GCM10011517_25310</name>
</gene>
<dbReference type="GO" id="GO:0009252">
    <property type="term" value="P:peptidoglycan biosynthetic process"/>
    <property type="evidence" value="ECO:0007669"/>
    <property type="project" value="UniProtKB-KW"/>
</dbReference>
<reference evidence="9" key="2">
    <citation type="submission" date="2020-09" db="EMBL/GenBank/DDBJ databases">
        <authorList>
            <person name="Sun Q."/>
            <person name="Zhou Y."/>
        </authorList>
    </citation>
    <scope>NUCLEOTIDE SEQUENCE</scope>
    <source>
        <strain evidence="9">CGMCC 1.16012</strain>
    </source>
</reference>
<dbReference type="PROSITE" id="PS52029">
    <property type="entry name" value="LD_TPASE"/>
    <property type="match status" value="1"/>
</dbReference>
<evidence type="ECO:0000256" key="1">
    <source>
        <dbReference type="ARBA" id="ARBA00004752"/>
    </source>
</evidence>
<evidence type="ECO:0000259" key="8">
    <source>
        <dbReference type="PROSITE" id="PS52029"/>
    </source>
</evidence>
<keyword evidence="10" id="KW-1185">Reference proteome</keyword>
<evidence type="ECO:0000313" key="9">
    <source>
        <dbReference type="EMBL" id="GGE56504.1"/>
    </source>
</evidence>
<accession>A0A917EKV3</accession>
<dbReference type="InterPro" id="IPR038063">
    <property type="entry name" value="Transpep_catalytic_dom"/>
</dbReference>
<evidence type="ECO:0000256" key="7">
    <source>
        <dbReference type="PROSITE-ProRule" id="PRU01373"/>
    </source>
</evidence>
<name>A0A917EKV3_9RHOB</name>
<dbReference type="PANTHER" id="PTHR38589">
    <property type="entry name" value="BLR0621 PROTEIN"/>
    <property type="match status" value="1"/>
</dbReference>
<dbReference type="Pfam" id="PF03734">
    <property type="entry name" value="YkuD"/>
    <property type="match status" value="1"/>
</dbReference>
<dbReference type="GO" id="GO:0071555">
    <property type="term" value="P:cell wall organization"/>
    <property type="evidence" value="ECO:0007669"/>
    <property type="project" value="UniProtKB-UniRule"/>
</dbReference>
<dbReference type="GO" id="GO:0004180">
    <property type="term" value="F:carboxypeptidase activity"/>
    <property type="evidence" value="ECO:0007669"/>
    <property type="project" value="UniProtKB-ARBA"/>
</dbReference>
<dbReference type="GO" id="GO:0016740">
    <property type="term" value="F:transferase activity"/>
    <property type="evidence" value="ECO:0007669"/>
    <property type="project" value="UniProtKB-KW"/>
</dbReference>
<dbReference type="CDD" id="cd16913">
    <property type="entry name" value="YkuD_like"/>
    <property type="match status" value="1"/>
</dbReference>
<dbReference type="SUPFAM" id="SSF141523">
    <property type="entry name" value="L,D-transpeptidase catalytic domain-like"/>
    <property type="match status" value="1"/>
</dbReference>
<comment type="similarity">
    <text evidence="2">Belongs to the YkuD family.</text>
</comment>
<feature type="domain" description="L,D-TPase catalytic" evidence="8">
    <location>
        <begin position="1"/>
        <end position="165"/>
    </location>
</feature>
<keyword evidence="3" id="KW-0808">Transferase</keyword>
<dbReference type="RefSeq" id="WP_095594424.1">
    <property type="nucleotide sequence ID" value="NZ_BMKN01000002.1"/>
</dbReference>
<evidence type="ECO:0000256" key="5">
    <source>
        <dbReference type="ARBA" id="ARBA00022984"/>
    </source>
</evidence>
<dbReference type="InterPro" id="IPR005490">
    <property type="entry name" value="LD_TPept_cat_dom"/>
</dbReference>
<evidence type="ECO:0000256" key="4">
    <source>
        <dbReference type="ARBA" id="ARBA00022960"/>
    </source>
</evidence>
<comment type="caution">
    <text evidence="9">The sequence shown here is derived from an EMBL/GenBank/DDBJ whole genome shotgun (WGS) entry which is preliminary data.</text>
</comment>
<keyword evidence="5 7" id="KW-0573">Peptidoglycan synthesis</keyword>
<keyword evidence="6 7" id="KW-0961">Cell wall biogenesis/degradation</keyword>
<protein>
    <recommendedName>
        <fullName evidence="8">L,D-TPase catalytic domain-containing protein</fullName>
    </recommendedName>
</protein>
<proteinExistence type="inferred from homology"/>
<evidence type="ECO:0000256" key="3">
    <source>
        <dbReference type="ARBA" id="ARBA00022679"/>
    </source>
</evidence>
<reference evidence="9" key="1">
    <citation type="journal article" date="2014" name="Int. J. Syst. Evol. Microbiol.">
        <title>Complete genome sequence of Corynebacterium casei LMG S-19264T (=DSM 44701T), isolated from a smear-ripened cheese.</title>
        <authorList>
            <consortium name="US DOE Joint Genome Institute (JGI-PGF)"/>
            <person name="Walter F."/>
            <person name="Albersmeier A."/>
            <person name="Kalinowski J."/>
            <person name="Ruckert C."/>
        </authorList>
    </citation>
    <scope>NUCLEOTIDE SEQUENCE</scope>
    <source>
        <strain evidence="9">CGMCC 1.16012</strain>
    </source>
</reference>